<feature type="region of interest" description="Disordered" evidence="1">
    <location>
        <begin position="1"/>
        <end position="64"/>
    </location>
</feature>
<comment type="caution">
    <text evidence="2">The sequence shown here is derived from an EMBL/GenBank/DDBJ whole genome shotgun (WGS) entry which is preliminary data.</text>
</comment>
<evidence type="ECO:0000313" key="3">
    <source>
        <dbReference type="Proteomes" id="UP001286313"/>
    </source>
</evidence>
<gene>
    <name evidence="2" type="ORF">Pcinc_026537</name>
</gene>
<dbReference type="Proteomes" id="UP001286313">
    <property type="component" value="Unassembled WGS sequence"/>
</dbReference>
<feature type="compositionally biased region" description="Polar residues" evidence="1">
    <location>
        <begin position="30"/>
        <end position="42"/>
    </location>
</feature>
<sequence length="125" mass="13586">MPFPLPLNIYTTSSPSISPNPSQGTHRLPSLTQPHLPSSSPPSKRETVSGAAAHPRQQGRGAERTVEVAEIAYWCVARLAGHSRTQLDSINSLHTKLREPGRPPLGTTAGHFNDHWQFGKPDVPL</sequence>
<dbReference type="AlphaFoldDB" id="A0AAE1KBH8"/>
<evidence type="ECO:0000256" key="1">
    <source>
        <dbReference type="SAM" id="MobiDB-lite"/>
    </source>
</evidence>
<reference evidence="2" key="1">
    <citation type="submission" date="2023-10" db="EMBL/GenBank/DDBJ databases">
        <title>Genome assemblies of two species of porcelain crab, Petrolisthes cinctipes and Petrolisthes manimaculis (Anomura: Porcellanidae).</title>
        <authorList>
            <person name="Angst P."/>
        </authorList>
    </citation>
    <scope>NUCLEOTIDE SEQUENCE</scope>
    <source>
        <strain evidence="2">PB745_01</strain>
        <tissue evidence="2">Gill</tissue>
    </source>
</reference>
<feature type="compositionally biased region" description="Low complexity" evidence="1">
    <location>
        <begin position="13"/>
        <end position="22"/>
    </location>
</feature>
<name>A0AAE1KBH8_PETCI</name>
<keyword evidence="3" id="KW-1185">Reference proteome</keyword>
<protein>
    <submittedName>
        <fullName evidence="2">Uncharacterized protein</fullName>
    </submittedName>
</protein>
<accession>A0AAE1KBH8</accession>
<evidence type="ECO:0000313" key="2">
    <source>
        <dbReference type="EMBL" id="KAK3868043.1"/>
    </source>
</evidence>
<dbReference type="EMBL" id="JAWQEG010003092">
    <property type="protein sequence ID" value="KAK3868043.1"/>
    <property type="molecule type" value="Genomic_DNA"/>
</dbReference>
<organism evidence="2 3">
    <name type="scientific">Petrolisthes cinctipes</name>
    <name type="common">Flat porcelain crab</name>
    <dbReference type="NCBI Taxonomy" id="88211"/>
    <lineage>
        <taxon>Eukaryota</taxon>
        <taxon>Metazoa</taxon>
        <taxon>Ecdysozoa</taxon>
        <taxon>Arthropoda</taxon>
        <taxon>Crustacea</taxon>
        <taxon>Multicrustacea</taxon>
        <taxon>Malacostraca</taxon>
        <taxon>Eumalacostraca</taxon>
        <taxon>Eucarida</taxon>
        <taxon>Decapoda</taxon>
        <taxon>Pleocyemata</taxon>
        <taxon>Anomura</taxon>
        <taxon>Galatheoidea</taxon>
        <taxon>Porcellanidae</taxon>
        <taxon>Petrolisthes</taxon>
    </lineage>
</organism>
<proteinExistence type="predicted"/>